<accession>A0A3D4V5B6</accession>
<feature type="transmembrane region" description="Helical" evidence="1">
    <location>
        <begin position="134"/>
        <end position="153"/>
    </location>
</feature>
<sequence length="461" mass="51023">MSQEERRVVSRVGVLRGQNRWIGLPFHRMKSTREKLARVDTLPHMSRHLSSQTSAFRFRRAADFTALRLGRAVLGYLALMIGIITLAPFRFQLTPAHGLTDIWNWTDLVMNVLMFVPFGYVYQLTRPRGAPPDWPRVVVLGAAISGTIELLQLFSPTRYTSLFDLATNTAGAALGAWLFARVATRVRDEDAVQSFALELPLMGLVYLLIPLCWLVGLGSEGELRRWLVLPIAAVAGGIIGTVHAAYMTPRRINNRVWLIGVVIGWVLVALVPGTRGDLPLMAAGGTLTLGIALLRSIATGRAVARDGAQRFELPTLRLLLPLFAIYLALSSLWPITEVGADWQWTLALTPPGVELSQPLVYRALEHVAAFTLVGYISAEFYGRDARSFTSSLPRLLAWTASVSFLLQLGRGLHHDMGTSLALFVLTQLAAVYGSWMYVLQRAHVQALVERRALLRQLTLRG</sequence>
<name>A0A3D4V5B6_9BACT</name>
<dbReference type="Proteomes" id="UP000264071">
    <property type="component" value="Unassembled WGS sequence"/>
</dbReference>
<keyword evidence="1" id="KW-0812">Transmembrane</keyword>
<feature type="transmembrane region" description="Helical" evidence="1">
    <location>
        <begin position="318"/>
        <end position="336"/>
    </location>
</feature>
<evidence type="ECO:0000256" key="1">
    <source>
        <dbReference type="SAM" id="Phobius"/>
    </source>
</evidence>
<feature type="transmembrane region" description="Helical" evidence="1">
    <location>
        <begin position="102"/>
        <end position="122"/>
    </location>
</feature>
<comment type="caution">
    <text evidence="3">The sequence shown here is derived from an EMBL/GenBank/DDBJ whole genome shotgun (WGS) entry which is preliminary data.</text>
</comment>
<dbReference type="AlphaFoldDB" id="A0A3D4V5B6"/>
<feature type="transmembrane region" description="Helical" evidence="1">
    <location>
        <begin position="280"/>
        <end position="298"/>
    </location>
</feature>
<feature type="transmembrane region" description="Helical" evidence="1">
    <location>
        <begin position="256"/>
        <end position="274"/>
    </location>
</feature>
<evidence type="ECO:0000259" key="2">
    <source>
        <dbReference type="Pfam" id="PF04892"/>
    </source>
</evidence>
<feature type="transmembrane region" description="Helical" evidence="1">
    <location>
        <begin position="223"/>
        <end position="244"/>
    </location>
</feature>
<feature type="transmembrane region" description="Helical" evidence="1">
    <location>
        <begin position="195"/>
        <end position="217"/>
    </location>
</feature>
<proteinExistence type="predicted"/>
<evidence type="ECO:0000313" key="3">
    <source>
        <dbReference type="EMBL" id="HCT56319.1"/>
    </source>
</evidence>
<protein>
    <submittedName>
        <fullName evidence="3">VanZ family protein</fullName>
    </submittedName>
</protein>
<dbReference type="EMBL" id="DPIY01000005">
    <property type="protein sequence ID" value="HCT56319.1"/>
    <property type="molecule type" value="Genomic_DNA"/>
</dbReference>
<feature type="domain" description="VanZ-like" evidence="2">
    <location>
        <begin position="91"/>
        <end position="180"/>
    </location>
</feature>
<gene>
    <name evidence="3" type="ORF">DGD08_03810</name>
</gene>
<keyword evidence="1" id="KW-0472">Membrane</keyword>
<feature type="transmembrane region" description="Helical" evidence="1">
    <location>
        <begin position="69"/>
        <end position="90"/>
    </location>
</feature>
<feature type="transmembrane region" description="Helical" evidence="1">
    <location>
        <begin position="420"/>
        <end position="439"/>
    </location>
</feature>
<evidence type="ECO:0000313" key="4">
    <source>
        <dbReference type="Proteomes" id="UP000264071"/>
    </source>
</evidence>
<dbReference type="Pfam" id="PF04892">
    <property type="entry name" value="VanZ"/>
    <property type="match status" value="1"/>
</dbReference>
<reference evidence="3 4" key="1">
    <citation type="journal article" date="2018" name="Nat. Biotechnol.">
        <title>A standardized bacterial taxonomy based on genome phylogeny substantially revises the tree of life.</title>
        <authorList>
            <person name="Parks D.H."/>
            <person name="Chuvochina M."/>
            <person name="Waite D.W."/>
            <person name="Rinke C."/>
            <person name="Skarshewski A."/>
            <person name="Chaumeil P.A."/>
            <person name="Hugenholtz P."/>
        </authorList>
    </citation>
    <scope>NUCLEOTIDE SEQUENCE [LARGE SCALE GENOMIC DNA]</scope>
    <source>
        <strain evidence="3">UBA8844</strain>
    </source>
</reference>
<feature type="transmembrane region" description="Helical" evidence="1">
    <location>
        <begin position="165"/>
        <end position="183"/>
    </location>
</feature>
<organism evidence="3 4">
    <name type="scientific">Gemmatimonas aurantiaca</name>
    <dbReference type="NCBI Taxonomy" id="173480"/>
    <lineage>
        <taxon>Bacteria</taxon>
        <taxon>Pseudomonadati</taxon>
        <taxon>Gemmatimonadota</taxon>
        <taxon>Gemmatimonadia</taxon>
        <taxon>Gemmatimonadales</taxon>
        <taxon>Gemmatimonadaceae</taxon>
        <taxon>Gemmatimonas</taxon>
    </lineage>
</organism>
<dbReference type="InterPro" id="IPR006976">
    <property type="entry name" value="VanZ-like"/>
</dbReference>
<keyword evidence="1" id="KW-1133">Transmembrane helix</keyword>